<proteinExistence type="predicted"/>
<accession>A0AAD9WSI3</accession>
<gene>
    <name evidence="2" type="ORF">Ddye_023912</name>
</gene>
<dbReference type="Proteomes" id="UP001280121">
    <property type="component" value="Unassembled WGS sequence"/>
</dbReference>
<evidence type="ECO:0000259" key="1">
    <source>
        <dbReference type="Pfam" id="PF13456"/>
    </source>
</evidence>
<dbReference type="InterPro" id="IPR044730">
    <property type="entry name" value="RNase_H-like_dom_plant"/>
</dbReference>
<comment type="caution">
    <text evidence="2">The sequence shown here is derived from an EMBL/GenBank/DDBJ whole genome shotgun (WGS) entry which is preliminary data.</text>
</comment>
<dbReference type="SUPFAM" id="SSF53098">
    <property type="entry name" value="Ribonuclease H-like"/>
    <property type="match status" value="1"/>
</dbReference>
<feature type="domain" description="RNase H type-1" evidence="1">
    <location>
        <begin position="5"/>
        <end position="125"/>
    </location>
</feature>
<sequence>MYKVNTDAAIKGGQSRVGVGIVVRNHSGLMMGSSSQNIVAFFSPQVAEAMAILRGIRFAVDSGLLPAVVESDAKAVVELVNGGVGPLADIGSVVLDFLSFTSRFLISISYVSRKTNMVAHSLTQLALSSDENFFVGVSPSECGGFGSG</sequence>
<evidence type="ECO:0000313" key="2">
    <source>
        <dbReference type="EMBL" id="KAK2642149.1"/>
    </source>
</evidence>
<dbReference type="CDD" id="cd06222">
    <property type="entry name" value="RNase_H_like"/>
    <property type="match status" value="1"/>
</dbReference>
<dbReference type="Gene3D" id="3.30.420.10">
    <property type="entry name" value="Ribonuclease H-like superfamily/Ribonuclease H"/>
    <property type="match status" value="1"/>
</dbReference>
<dbReference type="InterPro" id="IPR052929">
    <property type="entry name" value="RNase_H-like_EbsB-rel"/>
</dbReference>
<dbReference type="GO" id="GO:0003676">
    <property type="term" value="F:nucleic acid binding"/>
    <property type="evidence" value="ECO:0007669"/>
    <property type="project" value="InterPro"/>
</dbReference>
<dbReference type="PANTHER" id="PTHR47074">
    <property type="entry name" value="BNAC02G40300D PROTEIN"/>
    <property type="match status" value="1"/>
</dbReference>
<dbReference type="Pfam" id="PF13456">
    <property type="entry name" value="RVT_3"/>
    <property type="match status" value="1"/>
</dbReference>
<evidence type="ECO:0000313" key="3">
    <source>
        <dbReference type="Proteomes" id="UP001280121"/>
    </source>
</evidence>
<dbReference type="InterPro" id="IPR036397">
    <property type="entry name" value="RNaseH_sf"/>
</dbReference>
<dbReference type="GO" id="GO:0004523">
    <property type="term" value="F:RNA-DNA hybrid ribonuclease activity"/>
    <property type="evidence" value="ECO:0007669"/>
    <property type="project" value="InterPro"/>
</dbReference>
<dbReference type="EMBL" id="JANJYI010000007">
    <property type="protein sequence ID" value="KAK2642149.1"/>
    <property type="molecule type" value="Genomic_DNA"/>
</dbReference>
<keyword evidence="3" id="KW-1185">Reference proteome</keyword>
<protein>
    <recommendedName>
        <fullName evidence="1">RNase H type-1 domain-containing protein</fullName>
    </recommendedName>
</protein>
<reference evidence="2" key="1">
    <citation type="journal article" date="2023" name="Plant J.">
        <title>Genome sequences and population genomics provide insights into the demographic history, inbreeding, and mutation load of two 'living fossil' tree species of Dipteronia.</title>
        <authorList>
            <person name="Feng Y."/>
            <person name="Comes H.P."/>
            <person name="Chen J."/>
            <person name="Zhu S."/>
            <person name="Lu R."/>
            <person name="Zhang X."/>
            <person name="Li P."/>
            <person name="Qiu J."/>
            <person name="Olsen K.M."/>
            <person name="Qiu Y."/>
        </authorList>
    </citation>
    <scope>NUCLEOTIDE SEQUENCE</scope>
    <source>
        <strain evidence="2">KIB01</strain>
    </source>
</reference>
<dbReference type="AlphaFoldDB" id="A0AAD9WSI3"/>
<organism evidence="2 3">
    <name type="scientific">Dipteronia dyeriana</name>
    <dbReference type="NCBI Taxonomy" id="168575"/>
    <lineage>
        <taxon>Eukaryota</taxon>
        <taxon>Viridiplantae</taxon>
        <taxon>Streptophyta</taxon>
        <taxon>Embryophyta</taxon>
        <taxon>Tracheophyta</taxon>
        <taxon>Spermatophyta</taxon>
        <taxon>Magnoliopsida</taxon>
        <taxon>eudicotyledons</taxon>
        <taxon>Gunneridae</taxon>
        <taxon>Pentapetalae</taxon>
        <taxon>rosids</taxon>
        <taxon>malvids</taxon>
        <taxon>Sapindales</taxon>
        <taxon>Sapindaceae</taxon>
        <taxon>Hippocastanoideae</taxon>
        <taxon>Acereae</taxon>
        <taxon>Dipteronia</taxon>
    </lineage>
</organism>
<name>A0AAD9WSI3_9ROSI</name>
<dbReference type="InterPro" id="IPR002156">
    <property type="entry name" value="RNaseH_domain"/>
</dbReference>
<dbReference type="PANTHER" id="PTHR47074:SF11">
    <property type="entry name" value="REVERSE TRANSCRIPTASE-LIKE PROTEIN"/>
    <property type="match status" value="1"/>
</dbReference>
<dbReference type="InterPro" id="IPR012337">
    <property type="entry name" value="RNaseH-like_sf"/>
</dbReference>